<protein>
    <submittedName>
        <fullName evidence="1">Uncharacterized protein</fullName>
    </submittedName>
</protein>
<dbReference type="Proteomes" id="UP000299102">
    <property type="component" value="Unassembled WGS sequence"/>
</dbReference>
<gene>
    <name evidence="1" type="ORF">EVAR_15846_1</name>
</gene>
<reference evidence="1 2" key="1">
    <citation type="journal article" date="2019" name="Commun. Biol.">
        <title>The bagworm genome reveals a unique fibroin gene that provides high tensile strength.</title>
        <authorList>
            <person name="Kono N."/>
            <person name="Nakamura H."/>
            <person name="Ohtoshi R."/>
            <person name="Tomita M."/>
            <person name="Numata K."/>
            <person name="Arakawa K."/>
        </authorList>
    </citation>
    <scope>NUCLEOTIDE SEQUENCE [LARGE SCALE GENOMIC DNA]</scope>
</reference>
<accession>A0A4C1UET8</accession>
<dbReference type="AlphaFoldDB" id="A0A4C1UET8"/>
<organism evidence="1 2">
    <name type="scientific">Eumeta variegata</name>
    <name type="common">Bagworm moth</name>
    <name type="synonym">Eumeta japonica</name>
    <dbReference type="NCBI Taxonomy" id="151549"/>
    <lineage>
        <taxon>Eukaryota</taxon>
        <taxon>Metazoa</taxon>
        <taxon>Ecdysozoa</taxon>
        <taxon>Arthropoda</taxon>
        <taxon>Hexapoda</taxon>
        <taxon>Insecta</taxon>
        <taxon>Pterygota</taxon>
        <taxon>Neoptera</taxon>
        <taxon>Endopterygota</taxon>
        <taxon>Lepidoptera</taxon>
        <taxon>Glossata</taxon>
        <taxon>Ditrysia</taxon>
        <taxon>Tineoidea</taxon>
        <taxon>Psychidae</taxon>
        <taxon>Oiketicinae</taxon>
        <taxon>Eumeta</taxon>
    </lineage>
</organism>
<proteinExistence type="predicted"/>
<keyword evidence="2" id="KW-1185">Reference proteome</keyword>
<evidence type="ECO:0000313" key="1">
    <source>
        <dbReference type="EMBL" id="GBP24640.1"/>
    </source>
</evidence>
<name>A0A4C1UET8_EUMVA</name>
<dbReference type="EMBL" id="BGZK01000164">
    <property type="protein sequence ID" value="GBP24640.1"/>
    <property type="molecule type" value="Genomic_DNA"/>
</dbReference>
<comment type="caution">
    <text evidence="1">The sequence shown here is derived from an EMBL/GenBank/DDBJ whole genome shotgun (WGS) entry which is preliminary data.</text>
</comment>
<sequence length="105" mass="11446">MYQNILNKDSNTKKNKCPVTDVTTAFRIQLDAYSIGLSLFAYQLSEQPVLGGINPHPNIAIVQSTRPVPQREHTKRSFADVVIALVTAAISGPRTHWAGMGGLKA</sequence>
<evidence type="ECO:0000313" key="2">
    <source>
        <dbReference type="Proteomes" id="UP000299102"/>
    </source>
</evidence>